<dbReference type="EMBL" id="CM007387">
    <property type="protein sequence ID" value="ONK62230.1"/>
    <property type="molecule type" value="Genomic_DNA"/>
</dbReference>
<evidence type="ECO:0000256" key="1">
    <source>
        <dbReference type="SAM" id="MobiDB-lite"/>
    </source>
</evidence>
<protein>
    <submittedName>
        <fullName evidence="2">Uncharacterized protein</fullName>
    </submittedName>
</protein>
<organism evidence="2 3">
    <name type="scientific">Asparagus officinalis</name>
    <name type="common">Garden asparagus</name>
    <dbReference type="NCBI Taxonomy" id="4686"/>
    <lineage>
        <taxon>Eukaryota</taxon>
        <taxon>Viridiplantae</taxon>
        <taxon>Streptophyta</taxon>
        <taxon>Embryophyta</taxon>
        <taxon>Tracheophyta</taxon>
        <taxon>Spermatophyta</taxon>
        <taxon>Magnoliopsida</taxon>
        <taxon>Liliopsida</taxon>
        <taxon>Asparagales</taxon>
        <taxon>Asparagaceae</taxon>
        <taxon>Asparagoideae</taxon>
        <taxon>Asparagus</taxon>
    </lineage>
</organism>
<evidence type="ECO:0000313" key="3">
    <source>
        <dbReference type="Proteomes" id="UP000243459"/>
    </source>
</evidence>
<feature type="region of interest" description="Disordered" evidence="1">
    <location>
        <begin position="21"/>
        <end position="95"/>
    </location>
</feature>
<proteinExistence type="predicted"/>
<accession>A0A5P1EDJ3</accession>
<feature type="compositionally biased region" description="Basic residues" evidence="1">
    <location>
        <begin position="71"/>
        <end position="82"/>
    </location>
</feature>
<dbReference type="Proteomes" id="UP000243459">
    <property type="component" value="Chromosome 7"/>
</dbReference>
<gene>
    <name evidence="2" type="ORF">A4U43_C07F1710</name>
</gene>
<dbReference type="AlphaFoldDB" id="A0A5P1EDJ3"/>
<dbReference type="Gramene" id="ONK62230">
    <property type="protein sequence ID" value="ONK62230"/>
    <property type="gene ID" value="A4U43_C07F1710"/>
</dbReference>
<sequence>MSSSHSISIDLVGDKLQLVGKDTQLKDDSRAKNSQDFGEETGKGIKGTAKKSESAESNSTLAKKFDQQVMKNRRTKRKRGNRYNRDEDHIPIGFV</sequence>
<feature type="compositionally biased region" description="Basic and acidic residues" evidence="1">
    <location>
        <begin position="83"/>
        <end position="95"/>
    </location>
</feature>
<reference evidence="3" key="1">
    <citation type="journal article" date="2017" name="Nat. Commun.">
        <title>The asparagus genome sheds light on the origin and evolution of a young Y chromosome.</title>
        <authorList>
            <person name="Harkess A."/>
            <person name="Zhou J."/>
            <person name="Xu C."/>
            <person name="Bowers J.E."/>
            <person name="Van der Hulst R."/>
            <person name="Ayyampalayam S."/>
            <person name="Mercati F."/>
            <person name="Riccardi P."/>
            <person name="McKain M.R."/>
            <person name="Kakrana A."/>
            <person name="Tang H."/>
            <person name="Ray J."/>
            <person name="Groenendijk J."/>
            <person name="Arikit S."/>
            <person name="Mathioni S.M."/>
            <person name="Nakano M."/>
            <person name="Shan H."/>
            <person name="Telgmann-Rauber A."/>
            <person name="Kanno A."/>
            <person name="Yue Z."/>
            <person name="Chen H."/>
            <person name="Li W."/>
            <person name="Chen Y."/>
            <person name="Xu X."/>
            <person name="Zhang Y."/>
            <person name="Luo S."/>
            <person name="Chen H."/>
            <person name="Gao J."/>
            <person name="Mao Z."/>
            <person name="Pires J.C."/>
            <person name="Luo M."/>
            <person name="Kudrna D."/>
            <person name="Wing R.A."/>
            <person name="Meyers B.C."/>
            <person name="Yi K."/>
            <person name="Kong H."/>
            <person name="Lavrijsen P."/>
            <person name="Sunseri F."/>
            <person name="Falavigna A."/>
            <person name="Ye Y."/>
            <person name="Leebens-Mack J.H."/>
            <person name="Chen G."/>
        </authorList>
    </citation>
    <scope>NUCLEOTIDE SEQUENCE [LARGE SCALE GENOMIC DNA]</scope>
    <source>
        <strain evidence="3">cv. DH0086</strain>
    </source>
</reference>
<evidence type="ECO:0000313" key="2">
    <source>
        <dbReference type="EMBL" id="ONK62230.1"/>
    </source>
</evidence>
<keyword evidence="3" id="KW-1185">Reference proteome</keyword>
<feature type="compositionally biased region" description="Basic and acidic residues" evidence="1">
    <location>
        <begin position="23"/>
        <end position="33"/>
    </location>
</feature>
<name>A0A5P1EDJ3_ASPOF</name>